<protein>
    <submittedName>
        <fullName evidence="1">Uncharacterized protein</fullName>
    </submittedName>
</protein>
<sequence length="199" mass="21405">MGQTGTMCREVGPAYCGHRLLSSGSWGVPQLIYRHPNKARHAASLDSQPSAARPCWQRYVPLHPTPCARNSTIKLLIIVVLTVSLAGFAPFSSIAQESDCDCDHVFSLIEKIIAEPSFEDKVRSGVLLELPDADPVVVEAFVQAAADLSCTGLGLGLSELSKKLERKVSIDYPEGVVAVTTKAIEKACSKTPEIVKQST</sequence>
<name>A4A4M9_9GAMM</name>
<gene>
    <name evidence="1" type="ORF">KT71_08992</name>
</gene>
<dbReference type="HOGENOM" id="CLU_1370141_0_0_6"/>
<dbReference type="AlphaFoldDB" id="A4A4M9"/>
<reference evidence="1 2" key="1">
    <citation type="journal article" date="2007" name="Proc. Natl. Acad. Sci. U.S.A.">
        <title>Characterization of a marine gammaproteobacterium capable of aerobic anoxygenic photosynthesis.</title>
        <authorList>
            <person name="Fuchs B.M."/>
            <person name="Spring S."/>
            <person name="Teeling H."/>
            <person name="Quast C."/>
            <person name="Wulf J."/>
            <person name="Schattenhofer M."/>
            <person name="Yan S."/>
            <person name="Ferriera S."/>
            <person name="Johnson J."/>
            <person name="Glockner F.O."/>
            <person name="Amann R."/>
        </authorList>
    </citation>
    <scope>NUCLEOTIDE SEQUENCE [LARGE SCALE GENOMIC DNA]</scope>
    <source>
        <strain evidence="1">KT71</strain>
    </source>
</reference>
<accession>A4A4M9</accession>
<keyword evidence="2" id="KW-1185">Reference proteome</keyword>
<dbReference type="STRING" id="314285.KT71_08992"/>
<reference evidence="1 2" key="2">
    <citation type="journal article" date="2009" name="PLoS ONE">
        <title>The photosynthetic apparatus and its regulation in the aerobic gammaproteobacterium Congregibacter litoralis gen. nov., sp. nov.</title>
        <authorList>
            <person name="Spring S."/>
            <person name="Lunsdorf H."/>
            <person name="Fuchs B.M."/>
            <person name="Tindall B.J."/>
        </authorList>
    </citation>
    <scope>NUCLEOTIDE SEQUENCE [LARGE SCALE GENOMIC DNA]</scope>
    <source>
        <strain evidence="1">KT71</strain>
    </source>
</reference>
<dbReference type="EMBL" id="AAOA02000003">
    <property type="protein sequence ID" value="EAQ98750.2"/>
    <property type="molecule type" value="Genomic_DNA"/>
</dbReference>
<comment type="caution">
    <text evidence="1">The sequence shown here is derived from an EMBL/GenBank/DDBJ whole genome shotgun (WGS) entry which is preliminary data.</text>
</comment>
<evidence type="ECO:0000313" key="2">
    <source>
        <dbReference type="Proteomes" id="UP000019205"/>
    </source>
</evidence>
<evidence type="ECO:0000313" key="1">
    <source>
        <dbReference type="EMBL" id="EAQ98750.2"/>
    </source>
</evidence>
<dbReference type="Proteomes" id="UP000019205">
    <property type="component" value="Chromosome"/>
</dbReference>
<organism evidence="1 2">
    <name type="scientific">Congregibacter litoralis KT71</name>
    <dbReference type="NCBI Taxonomy" id="314285"/>
    <lineage>
        <taxon>Bacteria</taxon>
        <taxon>Pseudomonadati</taxon>
        <taxon>Pseudomonadota</taxon>
        <taxon>Gammaproteobacteria</taxon>
        <taxon>Cellvibrionales</taxon>
        <taxon>Halieaceae</taxon>
        <taxon>Congregibacter</taxon>
    </lineage>
</organism>
<proteinExistence type="predicted"/>